<evidence type="ECO:0000313" key="2">
    <source>
        <dbReference type="Proteomes" id="UP001165960"/>
    </source>
</evidence>
<comment type="caution">
    <text evidence="1">The sequence shown here is derived from an EMBL/GenBank/DDBJ whole genome shotgun (WGS) entry which is preliminary data.</text>
</comment>
<evidence type="ECO:0000313" key="1">
    <source>
        <dbReference type="EMBL" id="KAJ9084553.1"/>
    </source>
</evidence>
<proteinExistence type="predicted"/>
<accession>A0ACC2UCK8</accession>
<dbReference type="Proteomes" id="UP001165960">
    <property type="component" value="Unassembled WGS sequence"/>
</dbReference>
<protein>
    <submittedName>
        <fullName evidence="1">Uncharacterized protein</fullName>
    </submittedName>
</protein>
<gene>
    <name evidence="1" type="ORF">DSO57_1023331</name>
</gene>
<name>A0ACC2UCK8_9FUNG</name>
<reference evidence="1" key="1">
    <citation type="submission" date="2022-04" db="EMBL/GenBank/DDBJ databases">
        <title>Genome of the entomopathogenic fungus Entomophthora muscae.</title>
        <authorList>
            <person name="Elya C."/>
            <person name="Lovett B.R."/>
            <person name="Lee E."/>
            <person name="Macias A.M."/>
            <person name="Hajek A.E."/>
            <person name="De Bivort B.L."/>
            <person name="Kasson M.T."/>
            <person name="De Fine Licht H.H."/>
            <person name="Stajich J.E."/>
        </authorList>
    </citation>
    <scope>NUCLEOTIDE SEQUENCE</scope>
    <source>
        <strain evidence="1">Berkeley</strain>
    </source>
</reference>
<sequence>MIFQNAGKKKIFVRGWDDAALTLHSISHQQRNPTSSSLNSLAAYVFPNPKQYPSLDHPRELHTPCDPKTPHLRARQRLVQTIPVDLLWNM</sequence>
<organism evidence="1 2">
    <name type="scientific">Entomophthora muscae</name>
    <dbReference type="NCBI Taxonomy" id="34485"/>
    <lineage>
        <taxon>Eukaryota</taxon>
        <taxon>Fungi</taxon>
        <taxon>Fungi incertae sedis</taxon>
        <taxon>Zoopagomycota</taxon>
        <taxon>Entomophthoromycotina</taxon>
        <taxon>Entomophthoromycetes</taxon>
        <taxon>Entomophthorales</taxon>
        <taxon>Entomophthoraceae</taxon>
        <taxon>Entomophthora</taxon>
    </lineage>
</organism>
<keyword evidence="2" id="KW-1185">Reference proteome</keyword>
<dbReference type="EMBL" id="QTSX02000831">
    <property type="protein sequence ID" value="KAJ9084553.1"/>
    <property type="molecule type" value="Genomic_DNA"/>
</dbReference>